<reference evidence="2" key="1">
    <citation type="submission" date="2021-01" db="EMBL/GenBank/DDBJ databases">
        <authorList>
            <person name="Corre E."/>
            <person name="Pelletier E."/>
            <person name="Niang G."/>
            <person name="Scheremetjew M."/>
            <person name="Finn R."/>
            <person name="Kale V."/>
            <person name="Holt S."/>
            <person name="Cochrane G."/>
            <person name="Meng A."/>
            <person name="Brown T."/>
            <person name="Cohen L."/>
        </authorList>
    </citation>
    <scope>NUCLEOTIDE SEQUENCE</scope>
    <source>
        <strain evidence="2">308</strain>
    </source>
</reference>
<organism evidence="2">
    <name type="scientific">Corethron hystrix</name>
    <dbReference type="NCBI Taxonomy" id="216773"/>
    <lineage>
        <taxon>Eukaryota</taxon>
        <taxon>Sar</taxon>
        <taxon>Stramenopiles</taxon>
        <taxon>Ochrophyta</taxon>
        <taxon>Bacillariophyta</taxon>
        <taxon>Coscinodiscophyceae</taxon>
        <taxon>Corethrophycidae</taxon>
        <taxon>Corethrales</taxon>
        <taxon>Corethraceae</taxon>
        <taxon>Corethron</taxon>
    </lineage>
</organism>
<protein>
    <submittedName>
        <fullName evidence="2">Uncharacterized protein</fullName>
    </submittedName>
</protein>
<evidence type="ECO:0000313" key="2">
    <source>
        <dbReference type="EMBL" id="CAD8897476.1"/>
    </source>
</evidence>
<feature type="compositionally biased region" description="Low complexity" evidence="1">
    <location>
        <begin position="23"/>
        <end position="34"/>
    </location>
</feature>
<gene>
    <name evidence="2" type="ORF">CHYS00102_LOCUS24690</name>
</gene>
<dbReference type="AlphaFoldDB" id="A0A7S1FXS1"/>
<proteinExistence type="predicted"/>
<evidence type="ECO:0000256" key="1">
    <source>
        <dbReference type="SAM" id="MobiDB-lite"/>
    </source>
</evidence>
<name>A0A7S1FXS1_9STRA</name>
<dbReference type="EMBL" id="HBFR01033813">
    <property type="protein sequence ID" value="CAD8897476.1"/>
    <property type="molecule type" value="Transcribed_RNA"/>
</dbReference>
<accession>A0A7S1FXS1</accession>
<feature type="region of interest" description="Disordered" evidence="1">
    <location>
        <begin position="23"/>
        <end position="50"/>
    </location>
</feature>
<sequence length="243" mass="25949">MMSNNQDIEDDFLLIGEDDFVPAASLEPPSLSSPAEDRSIQTDSPTAKPVISSPEELGGAAAIGALAGLAIAGPMGAVAGGLGLATVAVSDEGGVGNNVRSCGQAVADFDKEIGITEKTAAVAAGATKAVQNYDKEHKILERLQEYDREHQVIEKTKTQAQGVVRAVKKFDEKHQLLDKTKNGMKEVISVAQDFDKKHQIVEKTKFAGGQLLKNMGEFFEALEEYDVPPHDAFVVEKKTVGQK</sequence>